<reference evidence="7 8" key="1">
    <citation type="submission" date="2019-04" db="EMBL/GenBank/DDBJ databases">
        <title>Streptomyces piniterrae sp. nov., a heliquinomycin-producing actinomycete isolated from rhizosphere soil of Pinus yunnanensis.</title>
        <authorList>
            <person name="Zhuang X."/>
            <person name="Zhao J."/>
        </authorList>
    </citation>
    <scope>NUCLEOTIDE SEQUENCE [LARGE SCALE GENOMIC DNA]</scope>
    <source>
        <strain evidence="8">jys28</strain>
    </source>
</reference>
<feature type="region of interest" description="Disordered" evidence="4">
    <location>
        <begin position="34"/>
        <end position="54"/>
    </location>
</feature>
<keyword evidence="1 3" id="KW-0378">Hydrolase</keyword>
<organism evidence="7 8">
    <name type="scientific">Streptomyces piniterrae</name>
    <dbReference type="NCBI Taxonomy" id="2571125"/>
    <lineage>
        <taxon>Bacteria</taxon>
        <taxon>Bacillati</taxon>
        <taxon>Actinomycetota</taxon>
        <taxon>Actinomycetes</taxon>
        <taxon>Kitasatosporales</taxon>
        <taxon>Streptomycetaceae</taxon>
        <taxon>Streptomyces</taxon>
    </lineage>
</organism>
<dbReference type="EMBL" id="SUMB01000004">
    <property type="protein sequence ID" value="TJZ54554.1"/>
    <property type="molecule type" value="Genomic_DNA"/>
</dbReference>
<feature type="chain" id="PRO_5038481615" description="GH26 domain-containing protein" evidence="5">
    <location>
        <begin position="19"/>
        <end position="355"/>
    </location>
</feature>
<evidence type="ECO:0000313" key="8">
    <source>
        <dbReference type="Proteomes" id="UP000308697"/>
    </source>
</evidence>
<sequence length="355" mass="38389">MRIMHSSRLLRMRRHAMAVTASLALVAVAVSGCSSRETPRSSGTSRAPLNMTAGSDSSVAASSRVLFGGDAQLSGLRDLGRSPAIVRTYDTIDNAGNFPTKDENSALRSGATLLTSLGTGRHRDWASIAAGKSDTAVLKFLRAVNKAAADHHLKAIYVSFNHEPNAKINANKGRPENFVAAWRHVHKLAADAHLDAEVGGHLRWVWILTASGFRKSSIANSFWPGAKYVDVVGADGYVSGGCTKQKSGNYVNPAKNAPQPGAIFGPALTWSTTHATSKPVFIPEWGSVRFTDRSVRPSYIHAMTDYVVAHPQIDAILYWNDHAHYSSCDYALDKDPSSQRALTAMGRNSHFQAHR</sequence>
<dbReference type="Proteomes" id="UP000308697">
    <property type="component" value="Unassembled WGS sequence"/>
</dbReference>
<feature type="active site" description="Nucleophile" evidence="3">
    <location>
        <position position="284"/>
    </location>
</feature>
<dbReference type="SUPFAM" id="SSF51445">
    <property type="entry name" value="(Trans)glycosidases"/>
    <property type="match status" value="1"/>
</dbReference>
<keyword evidence="8" id="KW-1185">Reference proteome</keyword>
<dbReference type="PROSITE" id="PS51764">
    <property type="entry name" value="GH26"/>
    <property type="match status" value="1"/>
</dbReference>
<dbReference type="Pfam" id="PF02156">
    <property type="entry name" value="Glyco_hydro_26"/>
    <property type="match status" value="1"/>
</dbReference>
<comment type="similarity">
    <text evidence="3">Belongs to the glycosyl hydrolase 26 family.</text>
</comment>
<dbReference type="OrthoDB" id="9816550at2"/>
<feature type="domain" description="GH26" evidence="6">
    <location>
        <begin position="20"/>
        <end position="345"/>
    </location>
</feature>
<feature type="signal peptide" evidence="5">
    <location>
        <begin position="1"/>
        <end position="18"/>
    </location>
</feature>
<dbReference type="PROSITE" id="PS51257">
    <property type="entry name" value="PROKAR_LIPOPROTEIN"/>
    <property type="match status" value="1"/>
</dbReference>
<feature type="compositionally biased region" description="Polar residues" evidence="4">
    <location>
        <begin position="40"/>
        <end position="54"/>
    </location>
</feature>
<dbReference type="InterPro" id="IPR017853">
    <property type="entry name" value="GH"/>
</dbReference>
<accession>A0A4U0NWG5</accession>
<evidence type="ECO:0000256" key="2">
    <source>
        <dbReference type="ARBA" id="ARBA00023295"/>
    </source>
</evidence>
<evidence type="ECO:0000313" key="7">
    <source>
        <dbReference type="EMBL" id="TJZ54554.1"/>
    </source>
</evidence>
<proteinExistence type="inferred from homology"/>
<protein>
    <recommendedName>
        <fullName evidence="6">GH26 domain-containing protein</fullName>
    </recommendedName>
</protein>
<evidence type="ECO:0000259" key="6">
    <source>
        <dbReference type="PROSITE" id="PS51764"/>
    </source>
</evidence>
<evidence type="ECO:0000256" key="3">
    <source>
        <dbReference type="PROSITE-ProRule" id="PRU01100"/>
    </source>
</evidence>
<comment type="caution">
    <text evidence="7">The sequence shown here is derived from an EMBL/GenBank/DDBJ whole genome shotgun (WGS) entry which is preliminary data.</text>
</comment>
<name>A0A4U0NWG5_9ACTN</name>
<gene>
    <name evidence="7" type="ORF">FCH28_15750</name>
</gene>
<evidence type="ECO:0000256" key="5">
    <source>
        <dbReference type="SAM" id="SignalP"/>
    </source>
</evidence>
<dbReference type="GO" id="GO:0004553">
    <property type="term" value="F:hydrolase activity, hydrolyzing O-glycosyl compounds"/>
    <property type="evidence" value="ECO:0007669"/>
    <property type="project" value="InterPro"/>
</dbReference>
<keyword evidence="2 3" id="KW-0326">Glycosidase</keyword>
<evidence type="ECO:0000256" key="4">
    <source>
        <dbReference type="SAM" id="MobiDB-lite"/>
    </source>
</evidence>
<feature type="active site" description="Proton donor" evidence="3">
    <location>
        <position position="163"/>
    </location>
</feature>
<dbReference type="InterPro" id="IPR022790">
    <property type="entry name" value="GH26_dom"/>
</dbReference>
<keyword evidence="5" id="KW-0732">Signal</keyword>
<dbReference type="AlphaFoldDB" id="A0A4U0NWG5"/>
<evidence type="ECO:0000256" key="1">
    <source>
        <dbReference type="ARBA" id="ARBA00022801"/>
    </source>
</evidence>
<dbReference type="Gene3D" id="3.20.20.80">
    <property type="entry name" value="Glycosidases"/>
    <property type="match status" value="1"/>
</dbReference>